<dbReference type="PROSITE" id="PS50921">
    <property type="entry name" value="ANTAR"/>
    <property type="match status" value="1"/>
</dbReference>
<dbReference type="InterPro" id="IPR011006">
    <property type="entry name" value="CheY-like_superfamily"/>
</dbReference>
<dbReference type="Pfam" id="PF03861">
    <property type="entry name" value="ANTAR"/>
    <property type="match status" value="1"/>
</dbReference>
<name>A0A5Q2N2V5_9FIRM</name>
<evidence type="ECO:0000313" key="7">
    <source>
        <dbReference type="Proteomes" id="UP000366051"/>
    </source>
</evidence>
<evidence type="ECO:0000256" key="2">
    <source>
        <dbReference type="ARBA" id="ARBA00024867"/>
    </source>
</evidence>
<dbReference type="GO" id="GO:0000160">
    <property type="term" value="P:phosphorelay signal transduction system"/>
    <property type="evidence" value="ECO:0007669"/>
    <property type="project" value="InterPro"/>
</dbReference>
<feature type="domain" description="ANTAR" evidence="5">
    <location>
        <begin position="125"/>
        <end position="186"/>
    </location>
</feature>
<dbReference type="PANTHER" id="PTHR43367:SF1">
    <property type="entry name" value="TWO-COMPONENT RESPONSE REGULATOR-LIKE APRR6-RELATED"/>
    <property type="match status" value="1"/>
</dbReference>
<dbReference type="Proteomes" id="UP000366051">
    <property type="component" value="Chromosome"/>
</dbReference>
<dbReference type="InterPro" id="IPR005561">
    <property type="entry name" value="ANTAR"/>
</dbReference>
<dbReference type="Gene3D" id="1.10.10.10">
    <property type="entry name" value="Winged helix-like DNA-binding domain superfamily/Winged helix DNA-binding domain"/>
    <property type="match status" value="1"/>
</dbReference>
<dbReference type="InterPro" id="IPR001789">
    <property type="entry name" value="Sig_transdc_resp-reg_receiver"/>
</dbReference>
<dbReference type="GO" id="GO:0003723">
    <property type="term" value="F:RNA binding"/>
    <property type="evidence" value="ECO:0007669"/>
    <property type="project" value="InterPro"/>
</dbReference>
<accession>A0A5Q2N2V5</accession>
<feature type="domain" description="Response regulatory" evidence="4">
    <location>
        <begin position="5"/>
        <end position="119"/>
    </location>
</feature>
<reference evidence="7" key="1">
    <citation type="submission" date="2019-11" db="EMBL/GenBank/DDBJ databases">
        <title>Genome sequence of Heliorestis convoluta strain HH, an alkaliphilic and minimalistic phototrophic bacterium from a soda lake in Egypt.</title>
        <authorList>
            <person name="Dewey E.D."/>
            <person name="Stokes L.M."/>
            <person name="Burchell B.M."/>
            <person name="Shaffer K.N."/>
            <person name="Huntington A.M."/>
            <person name="Baker J.M."/>
            <person name="Nadendla S."/>
            <person name="Giglio M.G."/>
            <person name="Touchman J.W."/>
            <person name="Blankenship R.E."/>
            <person name="Madigan M.T."/>
            <person name="Sattley W.M."/>
        </authorList>
    </citation>
    <scope>NUCLEOTIDE SEQUENCE [LARGE SCALE GENOMIC DNA]</scope>
    <source>
        <strain evidence="7">HH</strain>
    </source>
</reference>
<dbReference type="SUPFAM" id="SSF52172">
    <property type="entry name" value="CheY-like"/>
    <property type="match status" value="1"/>
</dbReference>
<keyword evidence="7" id="KW-1185">Reference proteome</keyword>
<dbReference type="OrthoDB" id="9808843at2"/>
<dbReference type="PANTHER" id="PTHR43367">
    <property type="match status" value="1"/>
</dbReference>
<dbReference type="InterPro" id="IPR008327">
    <property type="entry name" value="Sig_transdc_resp-reg_antiterm"/>
</dbReference>
<dbReference type="PROSITE" id="PS50110">
    <property type="entry name" value="RESPONSE_REGULATORY"/>
    <property type="match status" value="1"/>
</dbReference>
<dbReference type="PIRSF" id="PIRSF036382">
    <property type="entry name" value="RR_antiterm"/>
    <property type="match status" value="1"/>
</dbReference>
<gene>
    <name evidence="6" type="ORF">FTV88_0481</name>
</gene>
<dbReference type="SMART" id="SM01012">
    <property type="entry name" value="ANTAR"/>
    <property type="match status" value="1"/>
</dbReference>
<evidence type="ECO:0000259" key="4">
    <source>
        <dbReference type="PROSITE" id="PS50110"/>
    </source>
</evidence>
<protein>
    <recommendedName>
        <fullName evidence="1">Stage 0 sporulation protein A homolog</fullName>
    </recommendedName>
</protein>
<dbReference type="AlphaFoldDB" id="A0A5Q2N2V5"/>
<evidence type="ECO:0000313" key="6">
    <source>
        <dbReference type="EMBL" id="QGG46660.1"/>
    </source>
</evidence>
<evidence type="ECO:0000259" key="5">
    <source>
        <dbReference type="PROSITE" id="PS50921"/>
    </source>
</evidence>
<organism evidence="6 7">
    <name type="scientific">Heliorestis convoluta</name>
    <dbReference type="NCBI Taxonomy" id="356322"/>
    <lineage>
        <taxon>Bacteria</taxon>
        <taxon>Bacillati</taxon>
        <taxon>Bacillota</taxon>
        <taxon>Clostridia</taxon>
        <taxon>Eubacteriales</taxon>
        <taxon>Heliobacteriaceae</taxon>
        <taxon>Heliorestis</taxon>
    </lineage>
</organism>
<dbReference type="RefSeq" id="WP_153724188.1">
    <property type="nucleotide sequence ID" value="NZ_CP045875.1"/>
</dbReference>
<comment type="caution">
    <text evidence="3">Lacks conserved residue(s) required for the propagation of feature annotation.</text>
</comment>
<sequence>MHSLKVIIGDSDENQRKELKKILHTLGHFVVGEARSSLETLKVLRRLTPDLAFITHNASLRDGEHVAEIIEEERLCAVILLVESNYIGMYGRSESETVIPYLRKPVNITTLEPMMNIAVSRYREVIKLEQEINKLKDTLMTRKLVEKAKGLLMNHQGLSETEAFRRIQKQAMNKRTSIKSIAQSIILAYGA</sequence>
<evidence type="ECO:0000256" key="1">
    <source>
        <dbReference type="ARBA" id="ARBA00018672"/>
    </source>
</evidence>
<evidence type="ECO:0000256" key="3">
    <source>
        <dbReference type="PROSITE-ProRule" id="PRU00169"/>
    </source>
</evidence>
<dbReference type="InterPro" id="IPR036388">
    <property type="entry name" value="WH-like_DNA-bd_sf"/>
</dbReference>
<dbReference type="Gene3D" id="3.40.50.2300">
    <property type="match status" value="1"/>
</dbReference>
<dbReference type="KEGG" id="hcv:FTV88_0481"/>
<dbReference type="EMBL" id="CP045875">
    <property type="protein sequence ID" value="QGG46660.1"/>
    <property type="molecule type" value="Genomic_DNA"/>
</dbReference>
<comment type="function">
    <text evidence="2">May play the central regulatory role in sporulation. It may be an element of the effector pathway responsible for the activation of sporulation genes in response to nutritional stress. Spo0A may act in concert with spo0H (a sigma factor) to control the expression of some genes that are critical to the sporulation process.</text>
</comment>
<proteinExistence type="predicted"/>